<evidence type="ECO:0000313" key="4">
    <source>
        <dbReference type="Proteomes" id="UP000226192"/>
    </source>
</evidence>
<keyword evidence="4" id="KW-1185">Reference proteome</keyword>
<feature type="region of interest" description="Disordered" evidence="1">
    <location>
        <begin position="68"/>
        <end position="169"/>
    </location>
</feature>
<protein>
    <submittedName>
        <fullName evidence="3">Uncharacterized protein</fullName>
    </submittedName>
</protein>
<organism evidence="3 4">
    <name type="scientific">Ophiocordyceps australis</name>
    <dbReference type="NCBI Taxonomy" id="1399860"/>
    <lineage>
        <taxon>Eukaryota</taxon>
        <taxon>Fungi</taxon>
        <taxon>Dikarya</taxon>
        <taxon>Ascomycota</taxon>
        <taxon>Pezizomycotina</taxon>
        <taxon>Sordariomycetes</taxon>
        <taxon>Hypocreomycetidae</taxon>
        <taxon>Hypocreales</taxon>
        <taxon>Ophiocordycipitaceae</taxon>
        <taxon>Ophiocordyceps</taxon>
    </lineage>
</organism>
<feature type="signal peptide" evidence="2">
    <location>
        <begin position="1"/>
        <end position="17"/>
    </location>
</feature>
<evidence type="ECO:0000313" key="3">
    <source>
        <dbReference type="EMBL" id="PHH66023.1"/>
    </source>
</evidence>
<comment type="caution">
    <text evidence="3">The sequence shown here is derived from an EMBL/GenBank/DDBJ whole genome shotgun (WGS) entry which is preliminary data.</text>
</comment>
<feature type="chain" id="PRO_5012134975" evidence="2">
    <location>
        <begin position="18"/>
        <end position="169"/>
    </location>
</feature>
<gene>
    <name evidence="3" type="ORF">CDD81_548</name>
</gene>
<reference evidence="3 4" key="1">
    <citation type="submission" date="2017-06" db="EMBL/GenBank/DDBJ databases">
        <title>Ant-infecting Ophiocordyceps genomes reveal a high diversity of potential behavioral manipulation genes and a possible major role for enterotoxins.</title>
        <authorList>
            <person name="De Bekker C."/>
            <person name="Evans H.C."/>
            <person name="Brachmann A."/>
            <person name="Hughes D.P."/>
        </authorList>
    </citation>
    <scope>NUCLEOTIDE SEQUENCE [LARGE SCALE GENOMIC DNA]</scope>
    <source>
        <strain evidence="3 4">Map64</strain>
    </source>
</reference>
<dbReference type="Proteomes" id="UP000226192">
    <property type="component" value="Unassembled WGS sequence"/>
</dbReference>
<feature type="compositionally biased region" description="Pro residues" evidence="1">
    <location>
        <begin position="125"/>
        <end position="139"/>
    </location>
</feature>
<name>A0A2C5YEI8_9HYPO</name>
<evidence type="ECO:0000256" key="1">
    <source>
        <dbReference type="SAM" id="MobiDB-lite"/>
    </source>
</evidence>
<dbReference type="EMBL" id="NJET01000011">
    <property type="protein sequence ID" value="PHH66023.1"/>
    <property type="molecule type" value="Genomic_DNA"/>
</dbReference>
<proteinExistence type="predicted"/>
<feature type="compositionally biased region" description="Basic and acidic residues" evidence="1">
    <location>
        <begin position="154"/>
        <end position="169"/>
    </location>
</feature>
<dbReference type="AlphaFoldDB" id="A0A2C5YEI8"/>
<sequence length="169" mass="18015">MYIFTTLAILFLASATALPIRVPFPMHESPPAAIILNQAALGISRLGPTGGLRADNMFPKGGGMPFKHLPGGLPELVHPPRKTKGSPGKQRVGVERIPGSPLGPKKKQGVVENLPPWSEKIAKPPTTPAHLPPPPPPSSPRTGSSTRRPLAVPLKEKPIHSHYLDGKYP</sequence>
<evidence type="ECO:0000256" key="2">
    <source>
        <dbReference type="SAM" id="SignalP"/>
    </source>
</evidence>
<feature type="compositionally biased region" description="Low complexity" evidence="1">
    <location>
        <begin position="140"/>
        <end position="149"/>
    </location>
</feature>
<dbReference type="OrthoDB" id="10414066at2759"/>
<accession>A0A2C5YEI8</accession>
<keyword evidence="2" id="KW-0732">Signal</keyword>